<keyword evidence="4 11" id="KW-0808">Transferase</keyword>
<dbReference type="Pfam" id="PF14579">
    <property type="entry name" value="HHH_6"/>
    <property type="match status" value="1"/>
</dbReference>
<evidence type="ECO:0000256" key="7">
    <source>
        <dbReference type="ARBA" id="ARBA00022932"/>
    </source>
</evidence>
<comment type="catalytic activity">
    <reaction evidence="8">
        <text>DNA(n) + a 2'-deoxyribonucleoside 5'-triphosphate = DNA(n+1) + diphosphate</text>
        <dbReference type="Rhea" id="RHEA:22508"/>
        <dbReference type="Rhea" id="RHEA-COMP:17339"/>
        <dbReference type="Rhea" id="RHEA-COMP:17340"/>
        <dbReference type="ChEBI" id="CHEBI:33019"/>
        <dbReference type="ChEBI" id="CHEBI:61560"/>
        <dbReference type="ChEBI" id="CHEBI:173112"/>
        <dbReference type="EC" id="2.7.7.7"/>
    </reaction>
</comment>
<dbReference type="Gene3D" id="1.10.150.870">
    <property type="match status" value="1"/>
</dbReference>
<dbReference type="Pfam" id="PF01336">
    <property type="entry name" value="tRNA_anti-codon"/>
    <property type="match status" value="1"/>
</dbReference>
<dbReference type="InterPro" id="IPR004805">
    <property type="entry name" value="DnaE2/DnaE/PolC"/>
</dbReference>
<dbReference type="NCBIfam" id="NF005298">
    <property type="entry name" value="PRK06826.1"/>
    <property type="match status" value="1"/>
</dbReference>
<evidence type="ECO:0000256" key="5">
    <source>
        <dbReference type="ARBA" id="ARBA00022695"/>
    </source>
</evidence>
<feature type="region of interest" description="Disordered" evidence="9">
    <location>
        <begin position="899"/>
        <end position="918"/>
    </location>
</feature>
<dbReference type="Gene3D" id="1.10.10.1600">
    <property type="entry name" value="Bacterial DNA polymerase III alpha subunit, thumb domain"/>
    <property type="match status" value="1"/>
</dbReference>
<dbReference type="EMBL" id="CP036281">
    <property type="protein sequence ID" value="QDU81843.1"/>
    <property type="molecule type" value="Genomic_DNA"/>
</dbReference>
<dbReference type="GO" id="GO:0005737">
    <property type="term" value="C:cytoplasm"/>
    <property type="evidence" value="ECO:0007669"/>
    <property type="project" value="UniProtKB-SubCell"/>
</dbReference>
<evidence type="ECO:0000256" key="2">
    <source>
        <dbReference type="ARBA" id="ARBA00012417"/>
    </source>
</evidence>
<dbReference type="Proteomes" id="UP000317178">
    <property type="component" value="Chromosome"/>
</dbReference>
<evidence type="ECO:0000256" key="9">
    <source>
        <dbReference type="SAM" id="MobiDB-lite"/>
    </source>
</evidence>
<dbReference type="InterPro" id="IPR011708">
    <property type="entry name" value="DNA_pol3_alpha_NTPase_dom"/>
</dbReference>
<dbReference type="CDD" id="cd04485">
    <property type="entry name" value="DnaE_OBF"/>
    <property type="match status" value="1"/>
</dbReference>
<dbReference type="Gene3D" id="3.20.20.140">
    <property type="entry name" value="Metal-dependent hydrolases"/>
    <property type="match status" value="1"/>
</dbReference>
<dbReference type="CDD" id="cd12113">
    <property type="entry name" value="PHP_PolIIIA_DnaE3"/>
    <property type="match status" value="1"/>
</dbReference>
<reference evidence="11 12" key="1">
    <citation type="submission" date="2019-02" db="EMBL/GenBank/DDBJ databases">
        <title>Deep-cultivation of Planctomycetes and their phenomic and genomic characterization uncovers novel biology.</title>
        <authorList>
            <person name="Wiegand S."/>
            <person name="Jogler M."/>
            <person name="Boedeker C."/>
            <person name="Pinto D."/>
            <person name="Vollmers J."/>
            <person name="Rivas-Marin E."/>
            <person name="Kohn T."/>
            <person name="Peeters S.H."/>
            <person name="Heuer A."/>
            <person name="Rast P."/>
            <person name="Oberbeckmann S."/>
            <person name="Bunk B."/>
            <person name="Jeske O."/>
            <person name="Meyerdierks A."/>
            <person name="Storesund J.E."/>
            <person name="Kallscheuer N."/>
            <person name="Luecker S."/>
            <person name="Lage O.M."/>
            <person name="Pohl T."/>
            <person name="Merkel B.J."/>
            <person name="Hornburger P."/>
            <person name="Mueller R.-W."/>
            <person name="Bruemmer F."/>
            <person name="Labrenz M."/>
            <person name="Spormann A.M."/>
            <person name="Op den Camp H."/>
            <person name="Overmann J."/>
            <person name="Amann R."/>
            <person name="Jetten M.S.M."/>
            <person name="Mascher T."/>
            <person name="Medema M.H."/>
            <person name="Devos D.P."/>
            <person name="Kaster A.-K."/>
            <person name="Ovreas L."/>
            <person name="Rohde M."/>
            <person name="Galperin M.Y."/>
            <person name="Jogler C."/>
        </authorList>
    </citation>
    <scope>NUCLEOTIDE SEQUENCE [LARGE SCALE GENOMIC DNA]</scope>
    <source>
        <strain evidence="11 12">Pla110</strain>
    </source>
</reference>
<dbReference type="InterPro" id="IPR040982">
    <property type="entry name" value="DNA_pol3_finger"/>
</dbReference>
<accession>A0A518CRK2</accession>
<evidence type="ECO:0000256" key="3">
    <source>
        <dbReference type="ARBA" id="ARBA00019114"/>
    </source>
</evidence>
<evidence type="ECO:0000313" key="11">
    <source>
        <dbReference type="EMBL" id="QDU81843.1"/>
    </source>
</evidence>
<dbReference type="GO" id="GO:0008408">
    <property type="term" value="F:3'-5' exonuclease activity"/>
    <property type="evidence" value="ECO:0007669"/>
    <property type="project" value="InterPro"/>
</dbReference>
<dbReference type="EC" id="2.7.7.7" evidence="2"/>
<dbReference type="GO" id="GO:0006260">
    <property type="term" value="P:DNA replication"/>
    <property type="evidence" value="ECO:0007669"/>
    <property type="project" value="UniProtKB-KW"/>
</dbReference>
<dbReference type="SMART" id="SM00481">
    <property type="entry name" value="POLIIIAc"/>
    <property type="match status" value="1"/>
</dbReference>
<keyword evidence="6" id="KW-0235">DNA replication</keyword>
<dbReference type="InterPro" id="IPR010994">
    <property type="entry name" value="RuvA_2-like"/>
</dbReference>
<dbReference type="NCBIfam" id="TIGR00594">
    <property type="entry name" value="polc"/>
    <property type="match status" value="1"/>
</dbReference>
<dbReference type="NCBIfam" id="NF004226">
    <property type="entry name" value="PRK05673.1"/>
    <property type="match status" value="1"/>
</dbReference>
<sequence length="1171" mass="131606">MSERPFAHLHCHTHYSLLDGATRIPDLVQKVKANGMDSVAITDHGNLYGAMEFYNTCRAEEVNPIVGMEAYIAPLSRFDRSSSRMRDSSYHLTLLAMNSVGFQNLVRLSSKSFLEGFYYKPRIDKEILEQFNEGLICLSGCASSELSRMILAEKWTECEELISWYQRVFGDRFYMEIQNSGVEIQRECGEGTIDLANRLGLPLVATNDAHYLDQEDAGPHDVLLCINTGSLRSDEKRMRMSTTEFHVRTPDEMYAAFPTHHEAVKRSQEIANRVDIQLEQKKHYPVFYPPDNKSDIDYLREVCEQQLVARFEPEELTDAHWERLAFELNVIKQMGYASYFLIVWDFVRFAEDNGIPCTARGSACGALVAFVLGLSTVCPLKYDLLFERFLDPSRKEPPDIDIDFCRDRRQMVIDYTKQKYGEDCVSQIGTYGTLKAKMAIRDVGRALGVPLSRVNDIAGMIPETLNIKLSAALKESPELKSAYDQDSEVKEMLDIAMRLEGLSRSAGTHAAGVVVADTPLYELLPLQKITGKQDILTQWDGPTVESVGLLKMDFLGLRNLTILDKSVQNVKKHQKIDIIPHKLPLDDQETFALLQRGETKGIFQLESGGMRDLLTKMKPDSFSDIIATSALYRPGPLEGGMVMTYVNVKHGREPIPEVHPIIDAILNETYGVMVYQEQVMRILNRLGGIELPSSYQCIKAISKKKLKIIAMYKEQFLKGSVEKGLAEDKAKNIFEMIEKFAGYGFNKSHSTAYGAIAYQTAYLKAHYPVEFMAALLSCGMESSDRITEHVDDARRMKLEVLPPDVNRSDVDFTVDGDKIIFGMGALKGVGDATVKAIVEERNANGPFLHIFDLTERIDPKLLNRSSLELLVKAGALDNLGGNREQLTLVVDRAVQASISRQKDRQSGQKSLFGDDEPAAAGEEEAVVVSLPDAPDWTHSQKLAAEKEVFGFYLTSHPLTERQAEITRYASHTVHDVGDQDDGVEVTLGGMVSSIKKATTKKPSRNGNSKYINFDFEDPTGIVRCIMWPEEFSRMGDKIEPEAILYVKGKVDRRSREPNIVVNKVLTVEEADKEYTTQVAIKFQNGMHTRHDMVKVRDILDRYPGNTEVVLLLDSQNEEEDRMRYVISTPAALRVTCSTGFREELATAIGNANFRMHAPAVKQRRASASIGR</sequence>
<dbReference type="Pfam" id="PF17657">
    <property type="entry name" value="DNA_pol3_finger"/>
    <property type="match status" value="1"/>
</dbReference>
<dbReference type="InterPro" id="IPR041931">
    <property type="entry name" value="DNA_pol3_alpha_thumb_dom"/>
</dbReference>
<dbReference type="PANTHER" id="PTHR32294:SF0">
    <property type="entry name" value="DNA POLYMERASE III SUBUNIT ALPHA"/>
    <property type="match status" value="1"/>
</dbReference>
<keyword evidence="7" id="KW-0239">DNA-directed DNA polymerase</keyword>
<dbReference type="OrthoDB" id="9803237at2"/>
<keyword evidence="5 11" id="KW-0548">Nucleotidyltransferase</keyword>
<dbReference type="RefSeq" id="WP_144997534.1">
    <property type="nucleotide sequence ID" value="NZ_CP036281.1"/>
</dbReference>
<organism evidence="11 12">
    <name type="scientific">Polystyrenella longa</name>
    <dbReference type="NCBI Taxonomy" id="2528007"/>
    <lineage>
        <taxon>Bacteria</taxon>
        <taxon>Pseudomonadati</taxon>
        <taxon>Planctomycetota</taxon>
        <taxon>Planctomycetia</taxon>
        <taxon>Planctomycetales</taxon>
        <taxon>Planctomycetaceae</taxon>
        <taxon>Polystyrenella</taxon>
    </lineage>
</organism>
<gene>
    <name evidence="11" type="primary">dnaE</name>
    <name evidence="11" type="ORF">Pla110_35940</name>
</gene>
<proteinExistence type="predicted"/>
<name>A0A518CRK2_9PLAN</name>
<comment type="subcellular location">
    <subcellularLocation>
        <location evidence="1">Cytoplasm</location>
    </subcellularLocation>
</comment>
<evidence type="ECO:0000256" key="8">
    <source>
        <dbReference type="ARBA" id="ARBA00049244"/>
    </source>
</evidence>
<dbReference type="GO" id="GO:0003887">
    <property type="term" value="F:DNA-directed DNA polymerase activity"/>
    <property type="evidence" value="ECO:0007669"/>
    <property type="project" value="UniProtKB-KW"/>
</dbReference>
<evidence type="ECO:0000256" key="4">
    <source>
        <dbReference type="ARBA" id="ARBA00022679"/>
    </source>
</evidence>
<keyword evidence="12" id="KW-1185">Reference proteome</keyword>
<dbReference type="InterPro" id="IPR016195">
    <property type="entry name" value="Pol/histidinol_Pase-like"/>
</dbReference>
<dbReference type="Pfam" id="PF02811">
    <property type="entry name" value="PHP"/>
    <property type="match status" value="1"/>
</dbReference>
<feature type="domain" description="Polymerase/histidinol phosphatase N-terminal" evidence="10">
    <location>
        <begin position="7"/>
        <end position="74"/>
    </location>
</feature>
<dbReference type="InterPro" id="IPR004365">
    <property type="entry name" value="NA-bd_OB_tRNA"/>
</dbReference>
<evidence type="ECO:0000256" key="6">
    <source>
        <dbReference type="ARBA" id="ARBA00022705"/>
    </source>
</evidence>
<dbReference type="PANTHER" id="PTHR32294">
    <property type="entry name" value="DNA POLYMERASE III SUBUNIT ALPHA"/>
    <property type="match status" value="1"/>
</dbReference>
<dbReference type="KEGG" id="plon:Pla110_35940"/>
<dbReference type="AlphaFoldDB" id="A0A518CRK2"/>
<dbReference type="InterPro" id="IPR029460">
    <property type="entry name" value="DNAPol_HHH"/>
</dbReference>
<dbReference type="SUPFAM" id="SSF47781">
    <property type="entry name" value="RuvA domain 2-like"/>
    <property type="match status" value="1"/>
</dbReference>
<dbReference type="SUPFAM" id="SSF50249">
    <property type="entry name" value="Nucleic acid-binding proteins"/>
    <property type="match status" value="1"/>
</dbReference>
<dbReference type="Gene3D" id="2.40.50.140">
    <property type="entry name" value="Nucleic acid-binding proteins"/>
    <property type="match status" value="1"/>
</dbReference>
<dbReference type="InterPro" id="IPR004013">
    <property type="entry name" value="PHP_dom"/>
</dbReference>
<dbReference type="Pfam" id="PF07733">
    <property type="entry name" value="DNA_pol3_alpha"/>
    <property type="match status" value="1"/>
</dbReference>
<dbReference type="SUPFAM" id="SSF89550">
    <property type="entry name" value="PHP domain-like"/>
    <property type="match status" value="1"/>
</dbReference>
<dbReference type="InterPro" id="IPR003141">
    <property type="entry name" value="Pol/His_phosphatase_N"/>
</dbReference>
<evidence type="ECO:0000313" key="12">
    <source>
        <dbReference type="Proteomes" id="UP000317178"/>
    </source>
</evidence>
<evidence type="ECO:0000259" key="10">
    <source>
        <dbReference type="SMART" id="SM00481"/>
    </source>
</evidence>
<dbReference type="InterPro" id="IPR012340">
    <property type="entry name" value="NA-bd_OB-fold"/>
</dbReference>
<evidence type="ECO:0000256" key="1">
    <source>
        <dbReference type="ARBA" id="ARBA00004496"/>
    </source>
</evidence>
<dbReference type="GO" id="GO:0003676">
    <property type="term" value="F:nucleic acid binding"/>
    <property type="evidence" value="ECO:0007669"/>
    <property type="project" value="InterPro"/>
</dbReference>
<protein>
    <recommendedName>
        <fullName evidence="3">DNA polymerase III subunit alpha</fullName>
        <ecNumber evidence="2">2.7.7.7</ecNumber>
    </recommendedName>
</protein>